<protein>
    <recommendedName>
        <fullName evidence="1">DUF1330 domain-containing protein</fullName>
    </recommendedName>
</protein>
<accession>A0A382H1F4</accession>
<evidence type="ECO:0000313" key="2">
    <source>
        <dbReference type="EMBL" id="SVB80613.1"/>
    </source>
</evidence>
<dbReference type="InterPro" id="IPR011008">
    <property type="entry name" value="Dimeric_a/b-barrel"/>
</dbReference>
<dbReference type="Pfam" id="PF07045">
    <property type="entry name" value="DUF1330"/>
    <property type="match status" value="1"/>
</dbReference>
<reference evidence="2" key="1">
    <citation type="submission" date="2018-05" db="EMBL/GenBank/DDBJ databases">
        <authorList>
            <person name="Lanie J.A."/>
            <person name="Ng W.-L."/>
            <person name="Kazmierczak K.M."/>
            <person name="Andrzejewski T.M."/>
            <person name="Davidsen T.M."/>
            <person name="Wayne K.J."/>
            <person name="Tettelin H."/>
            <person name="Glass J.I."/>
            <person name="Rusch D."/>
            <person name="Podicherti R."/>
            <person name="Tsui H.-C.T."/>
            <person name="Winkler M.E."/>
        </authorList>
    </citation>
    <scope>NUCLEOTIDE SEQUENCE</scope>
</reference>
<evidence type="ECO:0000259" key="1">
    <source>
        <dbReference type="Pfam" id="PF07045"/>
    </source>
</evidence>
<feature type="non-terminal residue" evidence="2">
    <location>
        <position position="1"/>
    </location>
</feature>
<dbReference type="SUPFAM" id="SSF54909">
    <property type="entry name" value="Dimeric alpha+beta barrel"/>
    <property type="match status" value="1"/>
</dbReference>
<dbReference type="PANTHER" id="PTHR41521:SF4">
    <property type="entry name" value="BLR0684 PROTEIN"/>
    <property type="match status" value="1"/>
</dbReference>
<dbReference type="EMBL" id="UINC01058396">
    <property type="protein sequence ID" value="SVB80613.1"/>
    <property type="molecule type" value="Genomic_DNA"/>
</dbReference>
<dbReference type="InterPro" id="IPR010753">
    <property type="entry name" value="DUF1330"/>
</dbReference>
<dbReference type="AlphaFoldDB" id="A0A382H1F4"/>
<organism evidence="2">
    <name type="scientific">marine metagenome</name>
    <dbReference type="NCBI Taxonomy" id="408172"/>
    <lineage>
        <taxon>unclassified sequences</taxon>
        <taxon>metagenomes</taxon>
        <taxon>ecological metagenomes</taxon>
    </lineage>
</organism>
<dbReference type="PANTHER" id="PTHR41521">
    <property type="match status" value="1"/>
</dbReference>
<gene>
    <name evidence="2" type="ORF">METZ01_LOCUS233467</name>
</gene>
<sequence length="142" mass="15403">VLRQPFQSAIRLVGLCYQMYIYSAHPPRKGISTMTMYLIANIEVTDDAWVPGYAEHVHEIVHKHGGKYLSRSGNITTVEGEPSTASIIALLAFPSMEAIEAFASDPAYAEFGTARQAGSVSTFHVIDDSDAAGTIPYLPKGE</sequence>
<proteinExistence type="predicted"/>
<name>A0A382H1F4_9ZZZZ</name>
<feature type="domain" description="DUF1330" evidence="1">
    <location>
        <begin position="36"/>
        <end position="127"/>
    </location>
</feature>
<dbReference type="Gene3D" id="3.30.70.100">
    <property type="match status" value="1"/>
</dbReference>